<protein>
    <recommendedName>
        <fullName evidence="2">HECT domain-containing protein</fullName>
    </recommendedName>
</protein>
<feature type="domain" description="HECT" evidence="2">
    <location>
        <begin position="749"/>
        <end position="957"/>
    </location>
</feature>
<dbReference type="GO" id="GO:0004842">
    <property type="term" value="F:ubiquitin-protein transferase activity"/>
    <property type="evidence" value="ECO:0007669"/>
    <property type="project" value="InterPro"/>
</dbReference>
<feature type="compositionally biased region" description="Polar residues" evidence="1">
    <location>
        <begin position="89"/>
        <end position="104"/>
    </location>
</feature>
<feature type="compositionally biased region" description="Acidic residues" evidence="1">
    <location>
        <begin position="285"/>
        <end position="308"/>
    </location>
</feature>
<dbReference type="Pfam" id="PF00632">
    <property type="entry name" value="HECT"/>
    <property type="match status" value="1"/>
</dbReference>
<reference evidence="3" key="1">
    <citation type="submission" date="2017-01" db="EMBL/GenBank/DDBJ databases">
        <authorList>
            <person name="Assis F.L."/>
            <person name="Abrahao J.S."/>
            <person name="Silva L."/>
            <person name="Khalil J.B."/>
            <person name="Rodrigues R."/>
            <person name="Silva L.S."/>
            <person name="Arantes T."/>
            <person name="Boratto P."/>
            <person name="Andrade M."/>
            <person name="Kroon E.G."/>
            <person name="Ribeiro B."/>
            <person name="Bergier I."/>
            <person name="Seligmann H."/>
            <person name="Ghigo E."/>
            <person name="Colson P."/>
            <person name="Levasseur A."/>
            <person name="Raoult D."/>
            <person name="Scola B.L."/>
        </authorList>
    </citation>
    <scope>NUCLEOTIDE SEQUENCE</scope>
    <source>
        <strain evidence="3">Soda lake</strain>
    </source>
</reference>
<evidence type="ECO:0000256" key="1">
    <source>
        <dbReference type="SAM" id="MobiDB-lite"/>
    </source>
</evidence>
<evidence type="ECO:0000259" key="2">
    <source>
        <dbReference type="Pfam" id="PF00632"/>
    </source>
</evidence>
<dbReference type="EMBL" id="KY523104">
    <property type="protein sequence ID" value="QKU35123.1"/>
    <property type="molecule type" value="Genomic_DNA"/>
</dbReference>
<feature type="compositionally biased region" description="Acidic residues" evidence="1">
    <location>
        <begin position="224"/>
        <end position="242"/>
    </location>
</feature>
<sequence>METIKKIYPFNENILITDFENKLWVMGENKYRRTGFSDKDEPVYTPVYTGIIIDADEEVKKYYVYGKLMSIYTSKGRLYISRISSKNKQNMRENGNNQVLNLGGSQHGRITSRRASPIPSGRLSSRRGSPQASPIQNRVGRNTRSSTDNQTGSNDYFNIDDEIYLDFDPPNAENNINTPTVLSSLSDLEKKINSSTTNNNNEDIYDQSDIENNIEKSDDNYSNDNDDKEEDTDDETEDDVDTMEQSQVSRRRPREIFGILMPSSNIMLLSESTNRRDGGLRIIDDGSDDNSDDNSDDELSYDDDESNNGEDNSYFENIEYYNDICCKSIKQQGKEGIDLLEDDVEDVVCTAETIFFKKDGKVYFFNRNLTPKNVVFNNLGISAICVEKSHYIYYQLIFPFDYEKLVFKNNFIYLKSGSYHHIISAYGITVIGNTVCNLVWIYFKTEFDATDDDMYYIEVEGAVYVKKANSVYKYCHKLKDIKQFVDDDCKTFIIPTNDGFDNVLFCVKNDGVYFDHGYLKKEIQYDELLPYIIDMNSFMDSQLVIVDIDNTQRYTIKGSSLFFNIHGLSRYKLMNSGLVYYDSSSTLYYLTNVILNAHVYGTMEIEKINTKYETFYIYMFSNLPTPITNIEFTNNLIVIQSENKYYYHTIDTENFRVDKFTEITIKNNTSNVELVCKHYIVRNRKDFDNNVTLSISTTSNKLEKLMNIIEMLRGNTNFEINFMKGKDVVSYGDGPKREFMEAAVIDFSEKYFIRNNANCEFNIEEMKKFNEDELVVIGSMLHAVICHSNNHLPIRLPLPLVSAILKKKPTIIELEYFVKLEDPDALKSLQPYKDDVETIRTFGYDTYEDCLKSLCKFYHNVETNETIDKMCKLIAKGFRDYHDVKNISIMNMPTLDYFLSGDYLIDRDLLIKNLIICDATIDNKDKKSKYIDHVISTIKNLPEDKLAIFLKNWSGTSIVKKSYKYHIYIEKHCDNSDIHFATCSIDLTISENLLMNPDTFNLLIELLTTPVDFMIDP</sequence>
<dbReference type="InterPro" id="IPR000569">
    <property type="entry name" value="HECT_dom"/>
</dbReference>
<feature type="region of interest" description="Disordered" evidence="1">
    <location>
        <begin position="193"/>
        <end position="254"/>
    </location>
</feature>
<accession>A0A6N1NUN1</accession>
<evidence type="ECO:0000313" key="3">
    <source>
        <dbReference type="EMBL" id="QKU35123.1"/>
    </source>
</evidence>
<dbReference type="GeneID" id="80518541"/>
<proteinExistence type="predicted"/>
<dbReference type="KEGG" id="vg:80518541"/>
<dbReference type="InterPro" id="IPR035983">
    <property type="entry name" value="Hect_E3_ubiquitin_ligase"/>
</dbReference>
<dbReference type="RefSeq" id="YP_010781777.1">
    <property type="nucleotide sequence ID" value="NC_075039.1"/>
</dbReference>
<feature type="region of interest" description="Disordered" evidence="1">
    <location>
        <begin position="89"/>
        <end position="157"/>
    </location>
</feature>
<organism evidence="3">
    <name type="scientific">Tupanvirus soda lake</name>
    <dbReference type="NCBI Taxonomy" id="2126985"/>
    <lineage>
        <taxon>Viruses</taxon>
        <taxon>Varidnaviria</taxon>
        <taxon>Bamfordvirae</taxon>
        <taxon>Nucleocytoviricota</taxon>
        <taxon>Megaviricetes</taxon>
        <taxon>Imitervirales</taxon>
        <taxon>Mimiviridae</taxon>
        <taxon>Megamimivirinae</taxon>
        <taxon>Tupanvirus</taxon>
        <taxon>Tupanvirus salinum</taxon>
    </lineage>
</organism>
<dbReference type="SUPFAM" id="SSF56204">
    <property type="entry name" value="Hect, E3 ligase catalytic domain"/>
    <property type="match status" value="1"/>
</dbReference>
<reference evidence="3" key="2">
    <citation type="journal article" date="2018" name="Nat. Commun.">
        <title>Tailed giant Tupanvirus possesses the most complete translational apparatus of the known virosphere.</title>
        <authorList>
            <person name="Abrahao J."/>
            <person name="Silva L."/>
            <person name="Silva L.S."/>
            <person name="Khalil J.Y.B."/>
            <person name="Rodrigues R."/>
            <person name="Arantes T."/>
            <person name="Assis F."/>
            <person name="Boratto P."/>
            <person name="Andrade M."/>
            <person name="Kroon E.G."/>
            <person name="Ribeiro B."/>
            <person name="Bergier I."/>
            <person name="Seligmann H."/>
            <person name="Ghigo E."/>
            <person name="Colson P."/>
            <person name="Levasseur A."/>
            <person name="Kroemer G."/>
            <person name="Raoult D."/>
            <person name="La Scola B."/>
        </authorList>
    </citation>
    <scope>NUCLEOTIDE SEQUENCE [LARGE SCALE GENOMIC DNA]</scope>
    <source>
        <strain evidence="3">Soda lake</strain>
    </source>
</reference>
<feature type="compositionally biased region" description="Polar residues" evidence="1">
    <location>
        <begin position="131"/>
        <end position="156"/>
    </location>
</feature>
<name>A0A6N1NUN1_9VIRU</name>
<feature type="region of interest" description="Disordered" evidence="1">
    <location>
        <begin position="277"/>
        <end position="312"/>
    </location>
</feature>
<feature type="compositionally biased region" description="Low complexity" evidence="1">
    <location>
        <begin position="116"/>
        <end position="130"/>
    </location>
</feature>